<organism evidence="1 2">
    <name type="scientific">Roseobacter litoralis (strain ATCC 49566 / DSM 6996 / JCM 21268 / NBRC 15278 / OCh 149)</name>
    <dbReference type="NCBI Taxonomy" id="391595"/>
    <lineage>
        <taxon>Bacteria</taxon>
        <taxon>Pseudomonadati</taxon>
        <taxon>Pseudomonadota</taxon>
        <taxon>Alphaproteobacteria</taxon>
        <taxon>Rhodobacterales</taxon>
        <taxon>Roseobacteraceae</taxon>
        <taxon>Roseobacter</taxon>
    </lineage>
</organism>
<dbReference type="EMBL" id="CP002623">
    <property type="protein sequence ID" value="AEI96309.1"/>
    <property type="molecule type" value="Genomic_DNA"/>
</dbReference>
<protein>
    <submittedName>
        <fullName evidence="1">N-acylneuraminate cytidylyltransferase</fullName>
    </submittedName>
</protein>
<accession>F7ZJ64</accession>
<dbReference type="InterPro" id="IPR003329">
    <property type="entry name" value="Cytidylyl_trans"/>
</dbReference>
<dbReference type="RefSeq" id="WP_013964178.1">
    <property type="nucleotide sequence ID" value="NC_015730.1"/>
</dbReference>
<name>F7ZJ64_ROSLO</name>
<dbReference type="OrthoDB" id="9805604at2"/>
<dbReference type="CDD" id="cd02513">
    <property type="entry name" value="CMP-NeuAc_Synthase"/>
    <property type="match status" value="1"/>
</dbReference>
<dbReference type="HOGENOM" id="CLU_042930_1_0_5"/>
<dbReference type="InterPro" id="IPR050793">
    <property type="entry name" value="CMP-NeuNAc_synthase"/>
</dbReference>
<reference evidence="1 2" key="1">
    <citation type="journal article" date="2011" name="BMC Genomics">
        <title>Comparative genome analysis and genome-guided physiological analysis of Roseobacter litoralis.</title>
        <authorList>
            <person name="Kalhoefer D."/>
            <person name="Thole S."/>
            <person name="Voget S."/>
            <person name="Lehmann R."/>
            <person name="Liesegang H."/>
            <person name="Wollher A."/>
            <person name="Daniel R."/>
            <person name="Simon M."/>
            <person name="Brinkhoff T."/>
        </authorList>
    </citation>
    <scope>NUCLEOTIDE SEQUENCE [LARGE SCALE GENOMIC DNA]</scope>
    <source>
        <strain evidence="2">ATCC 49566 / DSM 6996 / JCM 21268 / NBRC 15278 / OCh 149</strain>
    </source>
</reference>
<dbReference type="STRING" id="391595.RLO149_c044220"/>
<dbReference type="InterPro" id="IPR029044">
    <property type="entry name" value="Nucleotide-diphossugar_trans"/>
</dbReference>
<sequence length="246" mass="26980">MTERLCVIPVRAGSKGLPDKNIREFRGKPLVAHSVQQAIAANIFAEVAVSSDSDAYLEIARQAGATRCLKRPAELASDTAGSIEVVAHALVACEEAAQRRYGSITLLQATSPLREGRHIRESVAQLEEYGFDSVLSVTPAKNSPYFNMLEFDHHSATYVLSKPLDAGVLRRQDAPEVFQLNGSIYVWSRSAFLSQGKSICDRTGIYVMPPLNSVDIDTQDDWAFAELAAKLLDERKADKQTADRGQ</sequence>
<evidence type="ECO:0000313" key="1">
    <source>
        <dbReference type="EMBL" id="AEI96309.1"/>
    </source>
</evidence>
<evidence type="ECO:0000313" key="2">
    <source>
        <dbReference type="Proteomes" id="UP000001353"/>
    </source>
</evidence>
<keyword evidence="1" id="KW-0548">Nucleotidyltransferase</keyword>
<dbReference type="PANTHER" id="PTHR21485">
    <property type="entry name" value="HAD SUPERFAMILY MEMBERS CMAS AND KDSC"/>
    <property type="match status" value="1"/>
</dbReference>
<dbReference type="Gene3D" id="3.90.550.10">
    <property type="entry name" value="Spore Coat Polysaccharide Biosynthesis Protein SpsA, Chain A"/>
    <property type="match status" value="1"/>
</dbReference>
<dbReference type="Pfam" id="PF02348">
    <property type="entry name" value="CTP_transf_3"/>
    <property type="match status" value="1"/>
</dbReference>
<keyword evidence="2" id="KW-1185">Reference proteome</keyword>
<dbReference type="KEGG" id="rli:RLO149_c044220"/>
<dbReference type="eggNOG" id="COG1083">
    <property type="taxonomic scope" value="Bacteria"/>
</dbReference>
<dbReference type="AlphaFoldDB" id="F7ZJ64"/>
<dbReference type="SUPFAM" id="SSF53448">
    <property type="entry name" value="Nucleotide-diphospho-sugar transferases"/>
    <property type="match status" value="1"/>
</dbReference>
<gene>
    <name evidence="1" type="ordered locus">RLO149_c044220</name>
</gene>
<dbReference type="PANTHER" id="PTHR21485:SF6">
    <property type="entry name" value="N-ACYLNEURAMINATE CYTIDYLYLTRANSFERASE-RELATED"/>
    <property type="match status" value="1"/>
</dbReference>
<proteinExistence type="predicted"/>
<dbReference type="Proteomes" id="UP000001353">
    <property type="component" value="Chromosome"/>
</dbReference>
<keyword evidence="1" id="KW-0808">Transferase</keyword>
<dbReference type="GO" id="GO:0008781">
    <property type="term" value="F:N-acylneuraminate cytidylyltransferase activity"/>
    <property type="evidence" value="ECO:0007669"/>
    <property type="project" value="TreeGrafter"/>
</dbReference>